<dbReference type="RefSeq" id="WP_115175996.1">
    <property type="nucleotide sequence ID" value="NZ_UGNY01000001.1"/>
</dbReference>
<dbReference type="GO" id="GO:0003677">
    <property type="term" value="F:DNA binding"/>
    <property type="evidence" value="ECO:0007669"/>
    <property type="project" value="InterPro"/>
</dbReference>
<proteinExistence type="predicted"/>
<dbReference type="SMART" id="SM00530">
    <property type="entry name" value="HTH_XRE"/>
    <property type="match status" value="1"/>
</dbReference>
<sequence>MNNTVNNIFAVRLRFAREKIRDMTQSQLSEKAGLPSTSISHFENIEGTRKPSFDNLRRLAKALDVTTDYLLGRSDDPLGTSINDELYRDVQRLTEEDKKFAQDIIKKMAERSEEKGKK</sequence>
<organism evidence="2 3">
    <name type="scientific">Legionella feeleii</name>
    <dbReference type="NCBI Taxonomy" id="453"/>
    <lineage>
        <taxon>Bacteria</taxon>
        <taxon>Pseudomonadati</taxon>
        <taxon>Pseudomonadota</taxon>
        <taxon>Gammaproteobacteria</taxon>
        <taxon>Legionellales</taxon>
        <taxon>Legionellaceae</taxon>
        <taxon>Legionella</taxon>
    </lineage>
</organism>
<dbReference type="InterPro" id="IPR001387">
    <property type="entry name" value="Cro/C1-type_HTH"/>
</dbReference>
<dbReference type="EMBL" id="UGNY01000001">
    <property type="protein sequence ID" value="STX39578.1"/>
    <property type="molecule type" value="Genomic_DNA"/>
</dbReference>
<dbReference type="Gene3D" id="1.10.260.40">
    <property type="entry name" value="lambda repressor-like DNA-binding domains"/>
    <property type="match status" value="1"/>
</dbReference>
<dbReference type="SUPFAM" id="SSF47413">
    <property type="entry name" value="lambda repressor-like DNA-binding domains"/>
    <property type="match status" value="1"/>
</dbReference>
<evidence type="ECO:0000313" key="2">
    <source>
        <dbReference type="EMBL" id="STX39578.1"/>
    </source>
</evidence>
<dbReference type="Proteomes" id="UP000254033">
    <property type="component" value="Unassembled WGS sequence"/>
</dbReference>
<dbReference type="PROSITE" id="PS50943">
    <property type="entry name" value="HTH_CROC1"/>
    <property type="match status" value="1"/>
</dbReference>
<dbReference type="CDD" id="cd00093">
    <property type="entry name" value="HTH_XRE"/>
    <property type="match status" value="1"/>
</dbReference>
<name>A0A378IWG3_9GAMM</name>
<gene>
    <name evidence="2" type="ORF">NCTC11978_02781</name>
</gene>
<dbReference type="InterPro" id="IPR010982">
    <property type="entry name" value="Lambda_DNA-bd_dom_sf"/>
</dbReference>
<accession>A0A378IWG3</accession>
<dbReference type="AlphaFoldDB" id="A0A378IWG3"/>
<reference evidence="2 3" key="1">
    <citation type="submission" date="2018-06" db="EMBL/GenBank/DDBJ databases">
        <authorList>
            <consortium name="Pathogen Informatics"/>
            <person name="Doyle S."/>
        </authorList>
    </citation>
    <scope>NUCLEOTIDE SEQUENCE [LARGE SCALE GENOMIC DNA]</scope>
    <source>
        <strain evidence="2 3">NCTC11978</strain>
    </source>
</reference>
<evidence type="ECO:0000259" key="1">
    <source>
        <dbReference type="PROSITE" id="PS50943"/>
    </source>
</evidence>
<dbReference type="Pfam" id="PF01381">
    <property type="entry name" value="HTH_3"/>
    <property type="match status" value="1"/>
</dbReference>
<feature type="domain" description="HTH cro/C1-type" evidence="1">
    <location>
        <begin position="13"/>
        <end position="70"/>
    </location>
</feature>
<protein>
    <submittedName>
        <fullName evidence="2">Helix-turn-helix domain</fullName>
    </submittedName>
</protein>
<evidence type="ECO:0000313" key="3">
    <source>
        <dbReference type="Proteomes" id="UP000254033"/>
    </source>
</evidence>